<organism evidence="1 2">
    <name type="scientific">Melia azedarach</name>
    <name type="common">Chinaberry tree</name>
    <dbReference type="NCBI Taxonomy" id="155640"/>
    <lineage>
        <taxon>Eukaryota</taxon>
        <taxon>Viridiplantae</taxon>
        <taxon>Streptophyta</taxon>
        <taxon>Embryophyta</taxon>
        <taxon>Tracheophyta</taxon>
        <taxon>Spermatophyta</taxon>
        <taxon>Magnoliopsida</taxon>
        <taxon>eudicotyledons</taxon>
        <taxon>Gunneridae</taxon>
        <taxon>Pentapetalae</taxon>
        <taxon>rosids</taxon>
        <taxon>malvids</taxon>
        <taxon>Sapindales</taxon>
        <taxon>Meliaceae</taxon>
        <taxon>Melia</taxon>
    </lineage>
</organism>
<evidence type="ECO:0000313" key="1">
    <source>
        <dbReference type="EMBL" id="KAJ4716373.1"/>
    </source>
</evidence>
<gene>
    <name evidence="1" type="ORF">OWV82_011400</name>
</gene>
<evidence type="ECO:0000313" key="2">
    <source>
        <dbReference type="Proteomes" id="UP001164539"/>
    </source>
</evidence>
<comment type="caution">
    <text evidence="1">The sequence shown here is derived from an EMBL/GenBank/DDBJ whole genome shotgun (WGS) entry which is preliminary data.</text>
</comment>
<protein>
    <submittedName>
        <fullName evidence="1">Alpha-protein kinase 1-like</fullName>
    </submittedName>
</protein>
<name>A0ACC1XYE5_MELAZ</name>
<keyword evidence="2" id="KW-1185">Reference proteome</keyword>
<reference evidence="1 2" key="1">
    <citation type="journal article" date="2023" name="Science">
        <title>Complex scaffold remodeling in plant triterpene biosynthesis.</title>
        <authorList>
            <person name="De La Pena R."/>
            <person name="Hodgson H."/>
            <person name="Liu J.C."/>
            <person name="Stephenson M.J."/>
            <person name="Martin A.C."/>
            <person name="Owen C."/>
            <person name="Harkess A."/>
            <person name="Leebens-Mack J."/>
            <person name="Jimenez L.E."/>
            <person name="Osbourn A."/>
            <person name="Sattely E.S."/>
        </authorList>
    </citation>
    <scope>NUCLEOTIDE SEQUENCE [LARGE SCALE GENOMIC DNA]</scope>
    <source>
        <strain evidence="2">cv. JPN11</strain>
        <tissue evidence="1">Leaf</tissue>
    </source>
</reference>
<proteinExistence type="predicted"/>
<dbReference type="Proteomes" id="UP001164539">
    <property type="component" value="Chromosome 6"/>
</dbReference>
<sequence length="136" mass="14578">MSAPLLDQQPPPVTVAEQAYTAHAGHGSVGPVIAVLAVITMLGVIAGMIGRLCSGRRIMGHGQYDFEGWVERKCSSCLDGNIDPPLPVRPDIPVAEPVVQEPAQPQQQQQEIKEEEQEQGGHQQNPHGTQATNTQS</sequence>
<accession>A0ACC1XYE5</accession>
<dbReference type="EMBL" id="CM051399">
    <property type="protein sequence ID" value="KAJ4716373.1"/>
    <property type="molecule type" value="Genomic_DNA"/>
</dbReference>